<evidence type="ECO:0000313" key="2">
    <source>
        <dbReference type="Proteomes" id="UP001187531"/>
    </source>
</evidence>
<name>A0AA88I8I7_ARTSF</name>
<sequence>DIQNGFRQGRSTTDSLLSILRDSLYALNNRKVMILIFLDVKGAFDNIVHRQILNGLVKANIQGTLMNFSIEYMSGREVAVLVGESKSENK</sequence>
<dbReference type="EMBL" id="JAVRJZ010000002">
    <property type="protein sequence ID" value="KAK2726175.1"/>
    <property type="molecule type" value="Genomic_DNA"/>
</dbReference>
<evidence type="ECO:0008006" key="3">
    <source>
        <dbReference type="Google" id="ProtNLM"/>
    </source>
</evidence>
<evidence type="ECO:0000313" key="1">
    <source>
        <dbReference type="EMBL" id="KAK2726175.1"/>
    </source>
</evidence>
<accession>A0AA88I8I7</accession>
<protein>
    <recommendedName>
        <fullName evidence="3">Reverse transcriptase domain-containing protein</fullName>
    </recommendedName>
</protein>
<dbReference type="Proteomes" id="UP001187531">
    <property type="component" value="Unassembled WGS sequence"/>
</dbReference>
<organism evidence="1 2">
    <name type="scientific">Artemia franciscana</name>
    <name type="common">Brine shrimp</name>
    <name type="synonym">Artemia sanfranciscana</name>
    <dbReference type="NCBI Taxonomy" id="6661"/>
    <lineage>
        <taxon>Eukaryota</taxon>
        <taxon>Metazoa</taxon>
        <taxon>Ecdysozoa</taxon>
        <taxon>Arthropoda</taxon>
        <taxon>Crustacea</taxon>
        <taxon>Branchiopoda</taxon>
        <taxon>Anostraca</taxon>
        <taxon>Artemiidae</taxon>
        <taxon>Artemia</taxon>
    </lineage>
</organism>
<proteinExistence type="predicted"/>
<keyword evidence="2" id="KW-1185">Reference proteome</keyword>
<dbReference type="AlphaFoldDB" id="A0AA88I8I7"/>
<comment type="caution">
    <text evidence="1">The sequence shown here is derived from an EMBL/GenBank/DDBJ whole genome shotgun (WGS) entry which is preliminary data.</text>
</comment>
<gene>
    <name evidence="1" type="ORF">QYM36_000579</name>
</gene>
<feature type="non-terminal residue" evidence="1">
    <location>
        <position position="90"/>
    </location>
</feature>
<reference evidence="1" key="1">
    <citation type="submission" date="2023-07" db="EMBL/GenBank/DDBJ databases">
        <title>Chromosome-level genome assembly of Artemia franciscana.</title>
        <authorList>
            <person name="Jo E."/>
        </authorList>
    </citation>
    <scope>NUCLEOTIDE SEQUENCE</scope>
    <source>
        <tissue evidence="1">Whole body</tissue>
    </source>
</reference>
<feature type="non-terminal residue" evidence="1">
    <location>
        <position position="1"/>
    </location>
</feature>